<name>A0A8S2EE56_9BILA</name>
<comment type="subcellular location">
    <subcellularLocation>
        <location evidence="1">Membrane</location>
    </subcellularLocation>
</comment>
<dbReference type="PROSITE" id="PS50262">
    <property type="entry name" value="G_PROTEIN_RECEP_F1_2"/>
    <property type="match status" value="1"/>
</dbReference>
<protein>
    <recommendedName>
        <fullName evidence="6">G-protein coupled receptors family 1 profile domain-containing protein</fullName>
    </recommendedName>
</protein>
<comment type="caution">
    <text evidence="7">The sequence shown here is derived from an EMBL/GenBank/DDBJ whole genome shotgun (WGS) entry which is preliminary data.</text>
</comment>
<feature type="transmembrane region" description="Helical" evidence="5">
    <location>
        <begin position="68"/>
        <end position="87"/>
    </location>
</feature>
<sequence>MIDAFVQFLPNELIENTEQYTTFHCYINKILYTVTTLLCLWLSCVVAVERGLIVCLNFKTNATRLRSLVVVLIMIVIAAASSLHLFIYQCNYDVNGGEIIRGVFLYFYTAVGIVLYVIAALLVLISFARRIHEYGNSGESCLKTFFKLLGKHLFIFIPPLVYGFAVLPYTIIINSRRDNQQYLACKITRTVYYIRILILMLTYLPPTLTWLLFVYPSKVYMTEFYMNTRSGQCIFKVLLKFRLLN</sequence>
<feature type="transmembrane region" description="Helical" evidence="5">
    <location>
        <begin position="99"/>
        <end position="125"/>
    </location>
</feature>
<evidence type="ECO:0000256" key="5">
    <source>
        <dbReference type="SAM" id="Phobius"/>
    </source>
</evidence>
<proteinExistence type="predicted"/>
<evidence type="ECO:0000313" key="7">
    <source>
        <dbReference type="EMBL" id="CAF1203271.1"/>
    </source>
</evidence>
<feature type="domain" description="G-protein coupled receptors family 1 profile" evidence="6">
    <location>
        <begin position="1"/>
        <end position="245"/>
    </location>
</feature>
<gene>
    <name evidence="7" type="ORF">OVA965_LOCUS24091</name>
    <name evidence="8" type="ORF">TMI583_LOCUS24806</name>
</gene>
<evidence type="ECO:0000259" key="6">
    <source>
        <dbReference type="PROSITE" id="PS50262"/>
    </source>
</evidence>
<evidence type="ECO:0000256" key="1">
    <source>
        <dbReference type="ARBA" id="ARBA00004370"/>
    </source>
</evidence>
<dbReference type="AlphaFoldDB" id="A0A8S2EE56"/>
<dbReference type="InterPro" id="IPR017452">
    <property type="entry name" value="GPCR_Rhodpsn_7TM"/>
</dbReference>
<evidence type="ECO:0000256" key="3">
    <source>
        <dbReference type="ARBA" id="ARBA00022989"/>
    </source>
</evidence>
<feature type="transmembrane region" description="Helical" evidence="5">
    <location>
        <begin position="153"/>
        <end position="172"/>
    </location>
</feature>
<evidence type="ECO:0000313" key="9">
    <source>
        <dbReference type="Proteomes" id="UP000677228"/>
    </source>
</evidence>
<dbReference type="Gene3D" id="1.20.1070.10">
    <property type="entry name" value="Rhodopsin 7-helix transmembrane proteins"/>
    <property type="match status" value="1"/>
</dbReference>
<organism evidence="7 9">
    <name type="scientific">Didymodactylos carnosus</name>
    <dbReference type="NCBI Taxonomy" id="1234261"/>
    <lineage>
        <taxon>Eukaryota</taxon>
        <taxon>Metazoa</taxon>
        <taxon>Spiralia</taxon>
        <taxon>Gnathifera</taxon>
        <taxon>Rotifera</taxon>
        <taxon>Eurotatoria</taxon>
        <taxon>Bdelloidea</taxon>
        <taxon>Philodinida</taxon>
        <taxon>Philodinidae</taxon>
        <taxon>Didymodactylos</taxon>
    </lineage>
</organism>
<dbReference type="SUPFAM" id="SSF81321">
    <property type="entry name" value="Family A G protein-coupled receptor-like"/>
    <property type="match status" value="1"/>
</dbReference>
<accession>A0A8S2EE56</accession>
<evidence type="ECO:0000256" key="4">
    <source>
        <dbReference type="ARBA" id="ARBA00023136"/>
    </source>
</evidence>
<dbReference type="Proteomes" id="UP000682733">
    <property type="component" value="Unassembled WGS sequence"/>
</dbReference>
<keyword evidence="2 5" id="KW-0812">Transmembrane</keyword>
<keyword evidence="4 5" id="KW-0472">Membrane</keyword>
<evidence type="ECO:0000313" key="8">
    <source>
        <dbReference type="EMBL" id="CAF4012888.1"/>
    </source>
</evidence>
<feature type="transmembrane region" description="Helical" evidence="5">
    <location>
        <begin position="192"/>
        <end position="215"/>
    </location>
</feature>
<dbReference type="EMBL" id="CAJNOK010014365">
    <property type="protein sequence ID" value="CAF1203271.1"/>
    <property type="molecule type" value="Genomic_DNA"/>
</dbReference>
<dbReference type="EMBL" id="CAJOBA010035895">
    <property type="protein sequence ID" value="CAF4012888.1"/>
    <property type="molecule type" value="Genomic_DNA"/>
</dbReference>
<feature type="transmembrane region" description="Helical" evidence="5">
    <location>
        <begin position="30"/>
        <end position="48"/>
    </location>
</feature>
<keyword evidence="3 5" id="KW-1133">Transmembrane helix</keyword>
<dbReference type="GO" id="GO:0016020">
    <property type="term" value="C:membrane"/>
    <property type="evidence" value="ECO:0007669"/>
    <property type="project" value="UniProtKB-SubCell"/>
</dbReference>
<evidence type="ECO:0000256" key="2">
    <source>
        <dbReference type="ARBA" id="ARBA00022692"/>
    </source>
</evidence>
<reference evidence="7" key="1">
    <citation type="submission" date="2021-02" db="EMBL/GenBank/DDBJ databases">
        <authorList>
            <person name="Nowell W R."/>
        </authorList>
    </citation>
    <scope>NUCLEOTIDE SEQUENCE</scope>
</reference>
<dbReference type="Proteomes" id="UP000677228">
    <property type="component" value="Unassembled WGS sequence"/>
</dbReference>